<evidence type="ECO:0000313" key="14">
    <source>
        <dbReference type="Proteomes" id="UP000006813"/>
    </source>
</evidence>
<dbReference type="CDD" id="cd03784">
    <property type="entry name" value="GT1_Gtf-like"/>
    <property type="match status" value="1"/>
</dbReference>
<evidence type="ECO:0000256" key="5">
    <source>
        <dbReference type="ARBA" id="ARBA00022679"/>
    </source>
</evidence>
<feature type="region of interest" description="Disordered" evidence="12">
    <location>
        <begin position="1"/>
        <end position="26"/>
    </location>
</feature>
<dbReference type="EMBL" id="JH167700">
    <property type="protein sequence ID" value="EHB02572.1"/>
    <property type="molecule type" value="Genomic_DNA"/>
</dbReference>
<dbReference type="AlphaFoldDB" id="G5AZW2"/>
<dbReference type="PANTHER" id="PTHR48043:SF12">
    <property type="entry name" value="UDP-GLUCURONOSYLTRANSFERASE 2B4"/>
    <property type="match status" value="1"/>
</dbReference>
<evidence type="ECO:0000256" key="6">
    <source>
        <dbReference type="ARBA" id="ARBA00022692"/>
    </source>
</evidence>
<evidence type="ECO:0000256" key="3">
    <source>
        <dbReference type="ARBA" id="ARBA00012544"/>
    </source>
</evidence>
<evidence type="ECO:0000256" key="8">
    <source>
        <dbReference type="ARBA" id="ARBA00022824"/>
    </source>
</evidence>
<sequence>MENTKETCSDSQSCQKHARTSPGEKIYSHTDCGKTHSHCNKGTDAKNKCLVCGQDAKPFIIHNYVPILDRNPIVEMEDFVQSSGEHGVVVFTLGSMVRNITEERANVIASALAQIPQKDTLGPNTQLYKWIPQNDLLGHPKTKAIITHSGTNAIYEAIYHGVPMVGFPLFYDQAINIVHMKAKGAAVRLDFITMTSTDLLNALKTLINDPPYEDNSMRLSTIHHDQSVKPLD</sequence>
<dbReference type="STRING" id="10181.G5AZW2"/>
<dbReference type="Pfam" id="PF00201">
    <property type="entry name" value="UDPGT"/>
    <property type="match status" value="1"/>
</dbReference>
<organism evidence="13 14">
    <name type="scientific">Heterocephalus glaber</name>
    <name type="common">Naked mole rat</name>
    <dbReference type="NCBI Taxonomy" id="10181"/>
    <lineage>
        <taxon>Eukaryota</taxon>
        <taxon>Metazoa</taxon>
        <taxon>Chordata</taxon>
        <taxon>Craniata</taxon>
        <taxon>Vertebrata</taxon>
        <taxon>Euteleostomi</taxon>
        <taxon>Mammalia</taxon>
        <taxon>Eutheria</taxon>
        <taxon>Euarchontoglires</taxon>
        <taxon>Glires</taxon>
        <taxon>Rodentia</taxon>
        <taxon>Hystricomorpha</taxon>
        <taxon>Bathyergidae</taxon>
        <taxon>Heterocephalus</taxon>
    </lineage>
</organism>
<dbReference type="PANTHER" id="PTHR48043">
    <property type="entry name" value="EG:EG0003.4 PROTEIN-RELATED"/>
    <property type="match status" value="1"/>
</dbReference>
<evidence type="ECO:0000256" key="2">
    <source>
        <dbReference type="ARBA" id="ARBA00009995"/>
    </source>
</evidence>
<dbReference type="InterPro" id="IPR002213">
    <property type="entry name" value="UDP_glucos_trans"/>
</dbReference>
<keyword evidence="10" id="KW-0472">Membrane</keyword>
<evidence type="ECO:0000256" key="12">
    <source>
        <dbReference type="SAM" id="MobiDB-lite"/>
    </source>
</evidence>
<keyword evidence="11" id="KW-0325">Glycoprotein</keyword>
<evidence type="ECO:0000313" key="13">
    <source>
        <dbReference type="EMBL" id="EHB02572.1"/>
    </source>
</evidence>
<comment type="similarity">
    <text evidence="2">Belongs to the UDP-glycosyltransferase family.</text>
</comment>
<dbReference type="SUPFAM" id="SSF53756">
    <property type="entry name" value="UDP-Glycosyltransferase/glycogen phosphorylase"/>
    <property type="match status" value="1"/>
</dbReference>
<keyword evidence="8" id="KW-0256">Endoplasmic reticulum</keyword>
<evidence type="ECO:0000256" key="4">
    <source>
        <dbReference type="ARBA" id="ARBA00022676"/>
    </source>
</evidence>
<keyword evidence="9" id="KW-1133">Transmembrane helix</keyword>
<evidence type="ECO:0000256" key="11">
    <source>
        <dbReference type="ARBA" id="ARBA00023180"/>
    </source>
</evidence>
<evidence type="ECO:0000256" key="7">
    <source>
        <dbReference type="ARBA" id="ARBA00022729"/>
    </source>
</evidence>
<comment type="subcellular location">
    <subcellularLocation>
        <location evidence="1">Endoplasmic reticulum membrane</location>
        <topology evidence="1">Single-pass membrane protein</topology>
    </subcellularLocation>
</comment>
<dbReference type="Gene3D" id="3.40.50.2000">
    <property type="entry name" value="Glycogen Phosphorylase B"/>
    <property type="match status" value="1"/>
</dbReference>
<protein>
    <recommendedName>
        <fullName evidence="3">glucuronosyltransferase</fullName>
        <ecNumber evidence="3">2.4.1.17</ecNumber>
    </recommendedName>
</protein>
<keyword evidence="7" id="KW-0732">Signal</keyword>
<keyword evidence="6" id="KW-0812">Transmembrane</keyword>
<dbReference type="GO" id="GO:0005789">
    <property type="term" value="C:endoplasmic reticulum membrane"/>
    <property type="evidence" value="ECO:0007669"/>
    <property type="project" value="UniProtKB-SubCell"/>
</dbReference>
<keyword evidence="5 13" id="KW-0808">Transferase</keyword>
<dbReference type="Proteomes" id="UP000006813">
    <property type="component" value="Unassembled WGS sequence"/>
</dbReference>
<dbReference type="FunFam" id="3.40.50.2000:FF:000134">
    <property type="entry name" value="UDP-glucuronosyltransferase 2A2 isoform X1"/>
    <property type="match status" value="1"/>
</dbReference>
<proteinExistence type="inferred from homology"/>
<dbReference type="EC" id="2.4.1.17" evidence="3"/>
<keyword evidence="4" id="KW-0328">Glycosyltransferase</keyword>
<name>G5AZW2_HETGA</name>
<dbReference type="GO" id="GO:0015020">
    <property type="term" value="F:glucuronosyltransferase activity"/>
    <property type="evidence" value="ECO:0007669"/>
    <property type="project" value="UniProtKB-EC"/>
</dbReference>
<dbReference type="InParanoid" id="G5AZW2"/>
<evidence type="ECO:0000256" key="10">
    <source>
        <dbReference type="ARBA" id="ARBA00023136"/>
    </source>
</evidence>
<gene>
    <name evidence="13" type="ORF">GW7_01980</name>
</gene>
<evidence type="ECO:0000256" key="9">
    <source>
        <dbReference type="ARBA" id="ARBA00022989"/>
    </source>
</evidence>
<dbReference type="InterPro" id="IPR050271">
    <property type="entry name" value="UDP-glycosyltransferase"/>
</dbReference>
<evidence type="ECO:0000256" key="1">
    <source>
        <dbReference type="ARBA" id="ARBA00004389"/>
    </source>
</evidence>
<reference evidence="13 14" key="1">
    <citation type="journal article" date="2011" name="Nature">
        <title>Genome sequencing reveals insights into physiology and longevity of the naked mole rat.</title>
        <authorList>
            <person name="Kim E.B."/>
            <person name="Fang X."/>
            <person name="Fushan A.A."/>
            <person name="Huang Z."/>
            <person name="Lobanov A.V."/>
            <person name="Han L."/>
            <person name="Marino S.M."/>
            <person name="Sun X."/>
            <person name="Turanov A.A."/>
            <person name="Yang P."/>
            <person name="Yim S.H."/>
            <person name="Zhao X."/>
            <person name="Kasaikina M.V."/>
            <person name="Stoletzki N."/>
            <person name="Peng C."/>
            <person name="Polak P."/>
            <person name="Xiong Z."/>
            <person name="Kiezun A."/>
            <person name="Zhu Y."/>
            <person name="Chen Y."/>
            <person name="Kryukov G.V."/>
            <person name="Zhang Q."/>
            <person name="Peshkin L."/>
            <person name="Yang L."/>
            <person name="Bronson R.T."/>
            <person name="Buffenstein R."/>
            <person name="Wang B."/>
            <person name="Han C."/>
            <person name="Li Q."/>
            <person name="Chen L."/>
            <person name="Zhao W."/>
            <person name="Sunyaev S.R."/>
            <person name="Park T.J."/>
            <person name="Zhang G."/>
            <person name="Wang J."/>
            <person name="Gladyshev V.N."/>
        </authorList>
    </citation>
    <scope>NUCLEOTIDE SEQUENCE [LARGE SCALE GENOMIC DNA]</scope>
</reference>
<accession>G5AZW2</accession>